<proteinExistence type="predicted"/>
<accession>A0A139BXX2</accession>
<sequence length="47" mass="5116">MLAAVGAPADEEDVLAVLEELAPAFSELNNAELLLCVALTMMYPFRY</sequence>
<organism evidence="1 2">
    <name type="scientific">Candidatus Gallionella acididurans</name>
    <dbReference type="NCBI Taxonomy" id="1796491"/>
    <lineage>
        <taxon>Bacteria</taxon>
        <taxon>Pseudomonadati</taxon>
        <taxon>Pseudomonadota</taxon>
        <taxon>Betaproteobacteria</taxon>
        <taxon>Nitrosomonadales</taxon>
        <taxon>Gallionellaceae</taxon>
        <taxon>Gallionella</taxon>
    </lineage>
</organism>
<dbReference type="AlphaFoldDB" id="A0A139BXX2"/>
<protein>
    <submittedName>
        <fullName evidence="1">Uncharacterized protein</fullName>
    </submittedName>
</protein>
<reference evidence="1 2" key="1">
    <citation type="submission" date="2016-02" db="EMBL/GenBank/DDBJ databases">
        <authorList>
            <person name="Wen L."/>
            <person name="He K."/>
            <person name="Yang H."/>
        </authorList>
    </citation>
    <scope>NUCLEOTIDE SEQUENCE [LARGE SCALE GENOMIC DNA]</scope>
    <source>
        <strain evidence="1">ShG14-8</strain>
    </source>
</reference>
<comment type="caution">
    <text evidence="1">The sequence shown here is derived from an EMBL/GenBank/DDBJ whole genome shotgun (WGS) entry which is preliminary data.</text>
</comment>
<dbReference type="EMBL" id="LSLI01000002">
    <property type="protein sequence ID" value="KXS33738.1"/>
    <property type="molecule type" value="Genomic_DNA"/>
</dbReference>
<name>A0A139BXX2_9PROT</name>
<gene>
    <name evidence="1" type="ORF">AWT59_0128</name>
</gene>
<evidence type="ECO:0000313" key="1">
    <source>
        <dbReference type="EMBL" id="KXS33738.1"/>
    </source>
</evidence>
<evidence type="ECO:0000313" key="2">
    <source>
        <dbReference type="Proteomes" id="UP000070578"/>
    </source>
</evidence>
<dbReference type="Proteomes" id="UP000070578">
    <property type="component" value="Unassembled WGS sequence"/>
</dbReference>
<reference evidence="1 2" key="2">
    <citation type="submission" date="2016-03" db="EMBL/GenBank/DDBJ databases">
        <title>New uncultured bacterium of the family Gallionellaceae from acid mine drainage: description and reconstruction of genome based on metagenomic analysis of microbial community.</title>
        <authorList>
            <person name="Kadnikov V."/>
            <person name="Ivasenko D."/>
            <person name="Beletsky A."/>
            <person name="Mardanov A."/>
            <person name="Danilova E."/>
            <person name="Pimenov N."/>
            <person name="Karnachuk O."/>
            <person name="Ravin N."/>
        </authorList>
    </citation>
    <scope>NUCLEOTIDE SEQUENCE [LARGE SCALE GENOMIC DNA]</scope>
    <source>
        <strain evidence="1">ShG14-8</strain>
    </source>
</reference>